<dbReference type="EMBL" id="BBWU01000053">
    <property type="protein sequence ID" value="GAO40976.1"/>
    <property type="molecule type" value="Genomic_DNA"/>
</dbReference>
<dbReference type="STRING" id="1219043.SCH01S_53_00480"/>
<reference evidence="1 2" key="1">
    <citation type="submission" date="2015-04" db="EMBL/GenBank/DDBJ databases">
        <title>Whole genome shotgun sequence of Sphingomonas changbaiensis NBRC 104936.</title>
        <authorList>
            <person name="Katano-Makiyama Y."/>
            <person name="Hosoyama A."/>
            <person name="Hashimoto M."/>
            <person name="Noguchi M."/>
            <person name="Tsuchikane K."/>
            <person name="Ohji S."/>
            <person name="Yamazoe A."/>
            <person name="Ichikawa N."/>
            <person name="Kimura A."/>
            <person name="Fujita N."/>
        </authorList>
    </citation>
    <scope>NUCLEOTIDE SEQUENCE [LARGE SCALE GENOMIC DNA]</scope>
    <source>
        <strain evidence="1 2">NBRC 104936</strain>
    </source>
</reference>
<name>A0A0E9MU90_9SPHN</name>
<proteinExistence type="predicted"/>
<accession>A0A0E9MU90</accession>
<evidence type="ECO:0000313" key="2">
    <source>
        <dbReference type="Proteomes" id="UP000033202"/>
    </source>
</evidence>
<keyword evidence="2" id="KW-1185">Reference proteome</keyword>
<dbReference type="Proteomes" id="UP000033202">
    <property type="component" value="Unassembled WGS sequence"/>
</dbReference>
<evidence type="ECO:0000313" key="1">
    <source>
        <dbReference type="EMBL" id="GAO40976.1"/>
    </source>
</evidence>
<comment type="caution">
    <text evidence="1">The sequence shown here is derived from an EMBL/GenBank/DDBJ whole genome shotgun (WGS) entry which is preliminary data.</text>
</comment>
<organism evidence="1 2">
    <name type="scientific">Sphingomonas changbaiensis NBRC 104936</name>
    <dbReference type="NCBI Taxonomy" id="1219043"/>
    <lineage>
        <taxon>Bacteria</taxon>
        <taxon>Pseudomonadati</taxon>
        <taxon>Pseudomonadota</taxon>
        <taxon>Alphaproteobacteria</taxon>
        <taxon>Sphingomonadales</taxon>
        <taxon>Sphingomonadaceae</taxon>
        <taxon>Sphingomonas</taxon>
    </lineage>
</organism>
<gene>
    <name evidence="1" type="ORF">SCH01S_53_00480</name>
</gene>
<protein>
    <submittedName>
        <fullName evidence="1">Uncharacterized protein</fullName>
    </submittedName>
</protein>
<sequence>MSPAETYNRQCELEERRLGMRSLDPVAIARHFGKAAELRALIAAERLHLGSGASGTKGSCAPQPR</sequence>
<dbReference type="AlphaFoldDB" id="A0A0E9MU90"/>